<protein>
    <recommendedName>
        <fullName evidence="1">Reverse transcriptase domain-containing protein</fullName>
    </recommendedName>
</protein>
<dbReference type="AlphaFoldDB" id="A0AAQ3T5U6"/>
<sequence>MVTLAEDKADAFFQSVFGQPGVRSHSLQLDRLGLHDVNLEGLDHCFTEEEVWAVIRELPNEKAPGPDGFTGLFYKVVWSVIKADVMRVFNAFLSLDTRSLFLLNDAYLILLRKKPDAIELKDFRPISLIHSVSKLITKASTETQGSDQHQPKRLHQKLDAYMTTSVRFSSRVCSYTGKRCLRDLVFLLELLTFLGFSRRWCDWMAVLLASSSTKILLNGCPGRRICHSRGLRQGDPLSPMLFVVVMEALNGLIKLADQGSFLSCIRHPAVRCRALLYADDLVIFVKPCVGDLRLLMSLLDVFAGASGLHTNLSKCSATPIACSVDETAIVVNFYLGVPLHIKKLRKVDEQSIIDKVAARIPKWKGNLLNLAGRTVLVKSTLSAIPIHTAIATCLSPWAIGAIDKLRGSFLWSGSAISVAGRCKVAWPRLCRPIEYGGLGILDLRLMGLALLVRWCWLQRTDSSRVWATLPGSEEALVRDLFRASVEITLGDGATVLFWMDNWIDGLSLDVLAPNLLRAVPPRFRSRTVREALANRTWISDIRGNLDEAMIIEYVEVWEKISQVSLSPGVADCFRWRWTPDGSYSSASAYRACFLGSSFFLGAKFIWKTKVPPKVKFFAWLVAQDRCWTASRRRRHGLQDHDSCALCDQESETIDHLMLQCSFSRQVWFLALSVFSWQTLIPAASDTSMFWWSSARNRVRKEYRPGFDGLVLLIFWMIWKERNARVFNRGAVSPFLVWSKLQEDGKLWSLAGFNAFLCLASLVPNFSESLAVVLPPRSPDLVVI</sequence>
<dbReference type="PROSITE" id="PS50878">
    <property type="entry name" value="RT_POL"/>
    <property type="match status" value="1"/>
</dbReference>
<keyword evidence="3" id="KW-1185">Reference proteome</keyword>
<dbReference type="Pfam" id="PF13966">
    <property type="entry name" value="zf-RVT"/>
    <property type="match status" value="1"/>
</dbReference>
<gene>
    <name evidence="2" type="ORF">U9M48_015811</name>
</gene>
<dbReference type="Proteomes" id="UP001341281">
    <property type="component" value="Chromosome 03"/>
</dbReference>
<dbReference type="InterPro" id="IPR043502">
    <property type="entry name" value="DNA/RNA_pol_sf"/>
</dbReference>
<reference evidence="2 3" key="1">
    <citation type="submission" date="2024-02" db="EMBL/GenBank/DDBJ databases">
        <title>High-quality chromosome-scale genome assembly of Pensacola bahiagrass (Paspalum notatum Flugge var. saurae).</title>
        <authorList>
            <person name="Vega J.M."/>
            <person name="Podio M."/>
            <person name="Orjuela J."/>
            <person name="Siena L.A."/>
            <person name="Pessino S.C."/>
            <person name="Combes M.C."/>
            <person name="Mariac C."/>
            <person name="Albertini E."/>
            <person name="Pupilli F."/>
            <person name="Ortiz J.P.A."/>
            <person name="Leblanc O."/>
        </authorList>
    </citation>
    <scope>NUCLEOTIDE SEQUENCE [LARGE SCALE GENOMIC DNA]</scope>
    <source>
        <strain evidence="2">R1</strain>
        <tissue evidence="2">Leaf</tissue>
    </source>
</reference>
<organism evidence="2 3">
    <name type="scientific">Paspalum notatum var. saurae</name>
    <dbReference type="NCBI Taxonomy" id="547442"/>
    <lineage>
        <taxon>Eukaryota</taxon>
        <taxon>Viridiplantae</taxon>
        <taxon>Streptophyta</taxon>
        <taxon>Embryophyta</taxon>
        <taxon>Tracheophyta</taxon>
        <taxon>Spermatophyta</taxon>
        <taxon>Magnoliopsida</taxon>
        <taxon>Liliopsida</taxon>
        <taxon>Poales</taxon>
        <taxon>Poaceae</taxon>
        <taxon>PACMAD clade</taxon>
        <taxon>Panicoideae</taxon>
        <taxon>Andropogonodae</taxon>
        <taxon>Paspaleae</taxon>
        <taxon>Paspalinae</taxon>
        <taxon>Paspalum</taxon>
    </lineage>
</organism>
<dbReference type="PANTHER" id="PTHR33116:SF78">
    <property type="entry name" value="OS12G0587133 PROTEIN"/>
    <property type="match status" value="1"/>
</dbReference>
<dbReference type="EMBL" id="CP144747">
    <property type="protein sequence ID" value="WVZ66620.1"/>
    <property type="molecule type" value="Genomic_DNA"/>
</dbReference>
<dbReference type="Pfam" id="PF00078">
    <property type="entry name" value="RVT_1"/>
    <property type="match status" value="1"/>
</dbReference>
<evidence type="ECO:0000259" key="1">
    <source>
        <dbReference type="PROSITE" id="PS50878"/>
    </source>
</evidence>
<dbReference type="InterPro" id="IPR026960">
    <property type="entry name" value="RVT-Znf"/>
</dbReference>
<dbReference type="SUPFAM" id="SSF56672">
    <property type="entry name" value="DNA/RNA polymerases"/>
    <property type="match status" value="1"/>
</dbReference>
<name>A0AAQ3T5U6_PASNO</name>
<evidence type="ECO:0000313" key="3">
    <source>
        <dbReference type="Proteomes" id="UP001341281"/>
    </source>
</evidence>
<feature type="domain" description="Reverse transcriptase" evidence="1">
    <location>
        <begin position="92"/>
        <end position="339"/>
    </location>
</feature>
<accession>A0AAQ3T5U6</accession>
<dbReference type="InterPro" id="IPR000477">
    <property type="entry name" value="RT_dom"/>
</dbReference>
<evidence type="ECO:0000313" key="2">
    <source>
        <dbReference type="EMBL" id="WVZ66620.1"/>
    </source>
</evidence>
<proteinExistence type="predicted"/>
<dbReference type="PANTHER" id="PTHR33116">
    <property type="entry name" value="REVERSE TRANSCRIPTASE ZINC-BINDING DOMAIN-CONTAINING PROTEIN-RELATED-RELATED"/>
    <property type="match status" value="1"/>
</dbReference>